<evidence type="ECO:0000313" key="2">
    <source>
        <dbReference type="EMBL" id="PPR89420.1"/>
    </source>
</evidence>
<dbReference type="AlphaFoldDB" id="A0A2P5WEB0"/>
<accession>A0A2P5WEB0</accession>
<feature type="region of interest" description="Disordered" evidence="1">
    <location>
        <begin position="111"/>
        <end position="140"/>
    </location>
</feature>
<dbReference type="EMBL" id="KZ667963">
    <property type="protein sequence ID" value="PPR89420.1"/>
    <property type="molecule type" value="Genomic_DNA"/>
</dbReference>
<evidence type="ECO:0008006" key="4">
    <source>
        <dbReference type="Google" id="ProtNLM"/>
    </source>
</evidence>
<gene>
    <name evidence="2" type="ORF">GOBAR_AA31262</name>
</gene>
<evidence type="ECO:0000313" key="3">
    <source>
        <dbReference type="Proteomes" id="UP000239757"/>
    </source>
</evidence>
<evidence type="ECO:0000256" key="1">
    <source>
        <dbReference type="SAM" id="MobiDB-lite"/>
    </source>
</evidence>
<protein>
    <recommendedName>
        <fullName evidence="4">DUF4283 domain-containing protein</fullName>
    </recommendedName>
</protein>
<reference evidence="2 3" key="1">
    <citation type="submission" date="2015-01" db="EMBL/GenBank/DDBJ databases">
        <title>Genome of allotetraploid Gossypium barbadense reveals genomic plasticity and fiber elongation in cotton evolution.</title>
        <authorList>
            <person name="Chen X."/>
            <person name="Liu X."/>
            <person name="Zhao B."/>
            <person name="Zheng H."/>
            <person name="Hu Y."/>
            <person name="Lu G."/>
            <person name="Yang C."/>
            <person name="Chen J."/>
            <person name="Shan C."/>
            <person name="Zhang L."/>
            <person name="Zhou Y."/>
            <person name="Wang L."/>
            <person name="Guo W."/>
            <person name="Bai Y."/>
            <person name="Ruan J."/>
            <person name="Shangguan X."/>
            <person name="Mao Y."/>
            <person name="Jiang J."/>
            <person name="Zhu Y."/>
            <person name="Lei J."/>
            <person name="Kang H."/>
            <person name="Chen S."/>
            <person name="He X."/>
            <person name="Wang R."/>
            <person name="Wang Y."/>
            <person name="Chen J."/>
            <person name="Wang L."/>
            <person name="Yu S."/>
            <person name="Wang B."/>
            <person name="Wei J."/>
            <person name="Song S."/>
            <person name="Lu X."/>
            <person name="Gao Z."/>
            <person name="Gu W."/>
            <person name="Deng X."/>
            <person name="Ma D."/>
            <person name="Wang S."/>
            <person name="Liang W."/>
            <person name="Fang L."/>
            <person name="Cai C."/>
            <person name="Zhu X."/>
            <person name="Zhou B."/>
            <person name="Zhang Y."/>
            <person name="Chen Z."/>
            <person name="Xu S."/>
            <person name="Zhu R."/>
            <person name="Wang S."/>
            <person name="Zhang T."/>
            <person name="Zhao G."/>
        </authorList>
    </citation>
    <scope>NUCLEOTIDE SEQUENCE [LARGE SCALE GENOMIC DNA]</scope>
    <source>
        <strain evidence="3">cv. Xinhai21</strain>
        <tissue evidence="2">Leaf</tissue>
    </source>
</reference>
<proteinExistence type="predicted"/>
<sequence>MNSTLKLFWDQIHDIPAGYYSEALAKQLGKNALVVEIIEMGWDLSLRAQSRKARVQSSIWLLEGGIRDGYFDGNRTSKGKICSALNSSGKKAQIDPVLGFCLEGITSSERDGKKPIEEQQFSMDHDAEEGILIGEEGEKR</sequence>
<organism evidence="2 3">
    <name type="scientific">Gossypium barbadense</name>
    <name type="common">Sea Island cotton</name>
    <name type="synonym">Hibiscus barbadensis</name>
    <dbReference type="NCBI Taxonomy" id="3634"/>
    <lineage>
        <taxon>Eukaryota</taxon>
        <taxon>Viridiplantae</taxon>
        <taxon>Streptophyta</taxon>
        <taxon>Embryophyta</taxon>
        <taxon>Tracheophyta</taxon>
        <taxon>Spermatophyta</taxon>
        <taxon>Magnoliopsida</taxon>
        <taxon>eudicotyledons</taxon>
        <taxon>Gunneridae</taxon>
        <taxon>Pentapetalae</taxon>
        <taxon>rosids</taxon>
        <taxon>malvids</taxon>
        <taxon>Malvales</taxon>
        <taxon>Malvaceae</taxon>
        <taxon>Malvoideae</taxon>
        <taxon>Gossypium</taxon>
    </lineage>
</organism>
<dbReference type="OrthoDB" id="10531720at2759"/>
<dbReference type="Proteomes" id="UP000239757">
    <property type="component" value="Unassembled WGS sequence"/>
</dbReference>
<name>A0A2P5WEB0_GOSBA</name>